<keyword evidence="2" id="KW-1185">Reference proteome</keyword>
<dbReference type="OrthoDB" id="7015712at2"/>
<organism evidence="1 2">
    <name type="scientific">Pseudomonas reidholzensis</name>
    <dbReference type="NCBI Taxonomy" id="1785162"/>
    <lineage>
        <taxon>Bacteria</taxon>
        <taxon>Pseudomonadati</taxon>
        <taxon>Pseudomonadota</taxon>
        <taxon>Gammaproteobacteria</taxon>
        <taxon>Pseudomonadales</taxon>
        <taxon>Pseudomonadaceae</taxon>
        <taxon>Pseudomonas</taxon>
    </lineage>
</organism>
<evidence type="ECO:0000313" key="2">
    <source>
        <dbReference type="Proteomes" id="UP000263595"/>
    </source>
</evidence>
<evidence type="ECO:0000313" key="1">
    <source>
        <dbReference type="EMBL" id="SYX92044.1"/>
    </source>
</evidence>
<reference evidence="2" key="1">
    <citation type="submission" date="2018-08" db="EMBL/GenBank/DDBJ databases">
        <authorList>
            <person name="Blom J."/>
        </authorList>
    </citation>
    <scope>NUCLEOTIDE SEQUENCE [LARGE SCALE GENOMIC DNA]</scope>
    <source>
        <strain evidence="2">CCOS 865</strain>
    </source>
</reference>
<dbReference type="Proteomes" id="UP000263595">
    <property type="component" value="Unassembled WGS sequence"/>
</dbReference>
<dbReference type="AlphaFoldDB" id="A0A383RZH4"/>
<name>A0A383RZH4_9PSED</name>
<accession>A0A383RZH4</accession>
<protein>
    <submittedName>
        <fullName evidence="1">Uncharacterized protein</fullName>
    </submittedName>
</protein>
<gene>
    <name evidence="1" type="ORF">CCOS865_04324</name>
</gene>
<proteinExistence type="predicted"/>
<dbReference type="EMBL" id="UNOZ01000030">
    <property type="protein sequence ID" value="SYX92044.1"/>
    <property type="molecule type" value="Genomic_DNA"/>
</dbReference>
<dbReference type="RefSeq" id="WP_119144732.1">
    <property type="nucleotide sequence ID" value="NZ_CBCSFL010000038.1"/>
</dbReference>
<sequence>MKSSLPAPAVTHPAFVDGSIDLEVLKTSPLNTRVNYPGIKNGDQFWVLFKGVGPDGAKQDALESKQTVLDPPADGMEVLIDNALLHTLNLGYVFYSYAMDNNGAPGEESDRLFMFVNKALDPSLGLPPAQFLESYQLVVDLDVMDATASDGTMVAAPYQAMAIGDVVTFTWQSYFEGVPDLTDGYSKTLTEEDLGQPLTWRVPYNNMALVGFADIHYSIAYADGAGSTQSPVQRLQLLRDQLPPDPLLAAPTVKGLAGDKLDPGAYPDGVVFVIAPPLGLQQGDIFLLQAQGTTTAQVSLRVDLTTLHSQRLELRLGQDWLLANVGQPVSIEYHWARLGEASRSLPLALTLRKPLSLPALIVSHATPEGEGDNQGFLLRNLLESGAVVDVPEGAETSGGVVEVHWAGYGSTGYYSTTTPVHGYEKRYKIPRTAIPANLGKSFDVYYTVTLAGEKASPSTVYVLRIADYPNNPFPSIQCEEAVAGHLSLAAVTGAAANFKLATWPFFAEGQRVRIQASGTEKAVQWDLRKDLPVTEDEYYGEYLAAELPKSYLQALKLNTVFDVRVAVSFDDGVTWKDFPTTRLTLGA</sequence>